<dbReference type="Pfam" id="PF09375">
    <property type="entry name" value="Peptidase_M75"/>
    <property type="match status" value="1"/>
</dbReference>
<gene>
    <name evidence="5" type="ORF">GO499_08630</name>
</gene>
<dbReference type="KEGG" id="amaq:GO499_08630"/>
<feature type="signal peptide" evidence="3">
    <location>
        <begin position="1"/>
        <end position="20"/>
    </location>
</feature>
<dbReference type="EMBL" id="CP046620">
    <property type="protein sequence ID" value="QHQ35259.1"/>
    <property type="molecule type" value="Genomic_DNA"/>
</dbReference>
<organism evidence="5 6">
    <name type="scientific">Algicella marina</name>
    <dbReference type="NCBI Taxonomy" id="2683284"/>
    <lineage>
        <taxon>Bacteria</taxon>
        <taxon>Pseudomonadati</taxon>
        <taxon>Pseudomonadota</taxon>
        <taxon>Alphaproteobacteria</taxon>
        <taxon>Rhodobacterales</taxon>
        <taxon>Paracoccaceae</taxon>
        <taxon>Algicella</taxon>
    </lineage>
</organism>
<evidence type="ECO:0000256" key="3">
    <source>
        <dbReference type="SAM" id="SignalP"/>
    </source>
</evidence>
<dbReference type="CDD" id="cd14659">
    <property type="entry name" value="Imelysin-like_IPPA"/>
    <property type="match status" value="1"/>
</dbReference>
<keyword evidence="6" id="KW-1185">Reference proteome</keyword>
<dbReference type="GO" id="GO:0030313">
    <property type="term" value="C:cell envelope"/>
    <property type="evidence" value="ECO:0007669"/>
    <property type="project" value="UniProtKB-SubCell"/>
</dbReference>
<dbReference type="InterPro" id="IPR018976">
    <property type="entry name" value="Imelysin-like"/>
</dbReference>
<reference evidence="5 6" key="1">
    <citation type="submission" date="2019-12" db="EMBL/GenBank/DDBJ databases">
        <title>Complete genome sequence of Algicella marina strain 9Alg 56(T) isolated from the red alga Tichocarpus crinitus.</title>
        <authorList>
            <person name="Kim S.-G."/>
            <person name="Nedashkovskaya O.I."/>
        </authorList>
    </citation>
    <scope>NUCLEOTIDE SEQUENCE [LARGE SCALE GENOMIC DNA]</scope>
    <source>
        <strain evidence="5 6">9Alg 56</strain>
    </source>
</reference>
<evidence type="ECO:0000313" key="6">
    <source>
        <dbReference type="Proteomes" id="UP000464495"/>
    </source>
</evidence>
<protein>
    <submittedName>
        <fullName evidence="5">Peptidase M75</fullName>
    </submittedName>
</protein>
<keyword evidence="2 3" id="KW-0732">Signal</keyword>
<feature type="chain" id="PRO_5027118765" evidence="3">
    <location>
        <begin position="21"/>
        <end position="327"/>
    </location>
</feature>
<evidence type="ECO:0000313" key="5">
    <source>
        <dbReference type="EMBL" id="QHQ35259.1"/>
    </source>
</evidence>
<comment type="subcellular location">
    <subcellularLocation>
        <location evidence="1">Cell envelope</location>
    </subcellularLocation>
</comment>
<name>A0A6P1T1V0_9RHOB</name>
<accession>A0A6P1T1V0</accession>
<dbReference type="Proteomes" id="UP000464495">
    <property type="component" value="Chromosome"/>
</dbReference>
<feature type="domain" description="Imelysin-like" evidence="4">
    <location>
        <begin position="36"/>
        <end position="304"/>
    </location>
</feature>
<evidence type="ECO:0000256" key="1">
    <source>
        <dbReference type="ARBA" id="ARBA00004196"/>
    </source>
</evidence>
<evidence type="ECO:0000256" key="2">
    <source>
        <dbReference type="ARBA" id="ARBA00022729"/>
    </source>
</evidence>
<dbReference type="Gene3D" id="1.20.1420.20">
    <property type="entry name" value="M75 peptidase, HXXE motif"/>
    <property type="match status" value="1"/>
</dbReference>
<proteinExistence type="predicted"/>
<dbReference type="InterPro" id="IPR034984">
    <property type="entry name" value="Imelysin-like_IPPA"/>
</dbReference>
<dbReference type="InterPro" id="IPR038352">
    <property type="entry name" value="Imelysin_sf"/>
</dbReference>
<evidence type="ECO:0000259" key="4">
    <source>
        <dbReference type="Pfam" id="PF09375"/>
    </source>
</evidence>
<dbReference type="RefSeq" id="WP_161861825.1">
    <property type="nucleotide sequence ID" value="NZ_CP046620.1"/>
</dbReference>
<sequence length="327" mass="35833">MMKKLCAALVLFTAASPLCAQNVDIDAAGIVSAHVLPRFEALESTTLALENTAKENCAAGSPELKRAYHSAFDAWISASHLRFGPTEVQDRAFALAFWPDTRGATPRSLRNLITDKDAVVDDAGGFREVSVAARGFYALEFLLFEPEFANSSNAGYRCHLLRAIVVDIHTNAAAILSDWQEYSQNLDDEITQKLFKSLTSGLQFAIDVRLARPLGTFERPRPARADAHRSGRSLHHIELITVSLRDLAVRLAEGDSALQEKLDRAYQRTLTLAGRVEDPVFADIGNPQERLAVESLQQAMRRLSELALVEIGPKLGVVAGFNSMDGD</sequence>
<dbReference type="AlphaFoldDB" id="A0A6P1T1V0"/>